<evidence type="ECO:0000313" key="7">
    <source>
        <dbReference type="Proteomes" id="UP000298180"/>
    </source>
</evidence>
<reference evidence="6 7" key="1">
    <citation type="submission" date="2019-03" db="EMBL/GenBank/DDBJ databases">
        <title>Ramlibacter henchirensis DSM 14656, whole genome shotgun sequence.</title>
        <authorList>
            <person name="Zhang X."/>
            <person name="Feng G."/>
            <person name="Zhu H."/>
        </authorList>
    </citation>
    <scope>NUCLEOTIDE SEQUENCE [LARGE SCALE GENOMIC DNA]</scope>
    <source>
        <strain evidence="6 7">DSM 14656</strain>
    </source>
</reference>
<dbReference type="CDD" id="cd02947">
    <property type="entry name" value="TRX_family"/>
    <property type="match status" value="1"/>
</dbReference>
<dbReference type="GO" id="GO:0045454">
    <property type="term" value="P:cell redox homeostasis"/>
    <property type="evidence" value="ECO:0007669"/>
    <property type="project" value="TreeGrafter"/>
</dbReference>
<dbReference type="InterPro" id="IPR036249">
    <property type="entry name" value="Thioredoxin-like_sf"/>
</dbReference>
<dbReference type="InterPro" id="IPR017937">
    <property type="entry name" value="Thioredoxin_CS"/>
</dbReference>
<dbReference type="PROSITE" id="PS00194">
    <property type="entry name" value="THIOREDOXIN_1"/>
    <property type="match status" value="1"/>
</dbReference>
<evidence type="ECO:0000313" key="6">
    <source>
        <dbReference type="EMBL" id="TFY99390.1"/>
    </source>
</evidence>
<dbReference type="InterPro" id="IPR013766">
    <property type="entry name" value="Thioredoxin_domain"/>
</dbReference>
<keyword evidence="7" id="KW-1185">Reference proteome</keyword>
<comment type="caution">
    <text evidence="6">The sequence shown here is derived from an EMBL/GenBank/DDBJ whole genome shotgun (WGS) entry which is preliminary data.</text>
</comment>
<dbReference type="AlphaFoldDB" id="A0A4Z0BKR9"/>
<keyword evidence="3" id="KW-1015">Disulfide bond</keyword>
<proteinExistence type="predicted"/>
<dbReference type="Proteomes" id="UP000298180">
    <property type="component" value="Unassembled WGS sequence"/>
</dbReference>
<gene>
    <name evidence="6" type="primary">trxC</name>
    <name evidence="6" type="ORF">EZ313_22845</name>
</gene>
<dbReference type="PANTHER" id="PTHR45663:SF11">
    <property type="entry name" value="GEO12009P1"/>
    <property type="match status" value="1"/>
</dbReference>
<dbReference type="PRINTS" id="PR00421">
    <property type="entry name" value="THIOREDOXIN"/>
</dbReference>
<dbReference type="PANTHER" id="PTHR45663">
    <property type="entry name" value="GEO12009P1"/>
    <property type="match status" value="1"/>
</dbReference>
<evidence type="ECO:0000256" key="2">
    <source>
        <dbReference type="ARBA" id="ARBA00022982"/>
    </source>
</evidence>
<dbReference type="GO" id="GO:0015035">
    <property type="term" value="F:protein-disulfide reductase activity"/>
    <property type="evidence" value="ECO:0007669"/>
    <property type="project" value="TreeGrafter"/>
</dbReference>
<dbReference type="PROSITE" id="PS51352">
    <property type="entry name" value="THIOREDOXIN_2"/>
    <property type="match status" value="1"/>
</dbReference>
<keyword evidence="4" id="KW-0676">Redox-active center</keyword>
<sequence>MSEPLHVVCPSCRTTNRVQSAQLGSDPSCGRCKQPLFQGKPVSLDEAGFDKQVARSELPVLVDFWAPWCGPCRAMAPAYEQAARQLEPHVRVAKVNTEEAQALGARLDIRSIPTLALFMGGREIARQPGALTRPEDIVRWARAQLAAHAPA</sequence>
<keyword evidence="2" id="KW-0249">Electron transport</keyword>
<dbReference type="SUPFAM" id="SSF52833">
    <property type="entry name" value="Thioredoxin-like"/>
    <property type="match status" value="1"/>
</dbReference>
<accession>A0A4Z0BKR9</accession>
<protein>
    <submittedName>
        <fullName evidence="6">Thioredoxin TrxC</fullName>
    </submittedName>
</protein>
<evidence type="ECO:0000256" key="1">
    <source>
        <dbReference type="ARBA" id="ARBA00022448"/>
    </source>
</evidence>
<dbReference type="GO" id="GO:0005829">
    <property type="term" value="C:cytosol"/>
    <property type="evidence" value="ECO:0007669"/>
    <property type="project" value="TreeGrafter"/>
</dbReference>
<dbReference type="Gene3D" id="2.30.30.380">
    <property type="entry name" value="Zn-finger domain of Sec23/24"/>
    <property type="match status" value="1"/>
</dbReference>
<dbReference type="NCBIfam" id="NF008229">
    <property type="entry name" value="PRK10996.1"/>
    <property type="match status" value="1"/>
</dbReference>
<evidence type="ECO:0000256" key="3">
    <source>
        <dbReference type="ARBA" id="ARBA00023157"/>
    </source>
</evidence>
<dbReference type="Gene3D" id="3.40.30.10">
    <property type="entry name" value="Glutaredoxin"/>
    <property type="match status" value="1"/>
</dbReference>
<organism evidence="6 7">
    <name type="scientific">Ramlibacter henchirensis</name>
    <dbReference type="NCBI Taxonomy" id="204072"/>
    <lineage>
        <taxon>Bacteria</taxon>
        <taxon>Pseudomonadati</taxon>
        <taxon>Pseudomonadota</taxon>
        <taxon>Betaproteobacteria</taxon>
        <taxon>Burkholderiales</taxon>
        <taxon>Comamonadaceae</taxon>
        <taxon>Ramlibacter</taxon>
    </lineage>
</organism>
<keyword evidence="1" id="KW-0813">Transport</keyword>
<evidence type="ECO:0000259" key="5">
    <source>
        <dbReference type="PROSITE" id="PS51352"/>
    </source>
</evidence>
<dbReference type="InterPro" id="IPR049299">
    <property type="entry name" value="Thio2_N"/>
</dbReference>
<dbReference type="Pfam" id="PF21352">
    <property type="entry name" value="Zn_ribbon_Thio2"/>
    <property type="match status" value="1"/>
</dbReference>
<dbReference type="RefSeq" id="WP_135265617.1">
    <property type="nucleotide sequence ID" value="NZ_SMLM01000004.1"/>
</dbReference>
<dbReference type="EMBL" id="SMLM01000004">
    <property type="protein sequence ID" value="TFY99390.1"/>
    <property type="molecule type" value="Genomic_DNA"/>
</dbReference>
<dbReference type="OrthoDB" id="9790390at2"/>
<dbReference type="Pfam" id="PF00085">
    <property type="entry name" value="Thioredoxin"/>
    <property type="match status" value="1"/>
</dbReference>
<name>A0A4Z0BKR9_9BURK</name>
<evidence type="ECO:0000256" key="4">
    <source>
        <dbReference type="ARBA" id="ARBA00023284"/>
    </source>
</evidence>
<feature type="domain" description="Thioredoxin" evidence="5">
    <location>
        <begin position="18"/>
        <end position="146"/>
    </location>
</feature>